<dbReference type="GO" id="GO:0008093">
    <property type="term" value="F:cytoskeletal anchor activity"/>
    <property type="evidence" value="ECO:0007669"/>
    <property type="project" value="InterPro"/>
</dbReference>
<dbReference type="GO" id="GO:0045505">
    <property type="term" value="F:dynein intermediate chain binding"/>
    <property type="evidence" value="ECO:0007669"/>
    <property type="project" value="TreeGrafter"/>
</dbReference>
<dbReference type="GO" id="GO:0034452">
    <property type="term" value="F:dynactin binding"/>
    <property type="evidence" value="ECO:0007669"/>
    <property type="project" value="TreeGrafter"/>
</dbReference>
<dbReference type="GO" id="GO:0005829">
    <property type="term" value="C:cytosol"/>
    <property type="evidence" value="ECO:0007669"/>
    <property type="project" value="TreeGrafter"/>
</dbReference>
<proteinExistence type="inferred from homology"/>
<evidence type="ECO:0000256" key="2">
    <source>
        <dbReference type="ARBA" id="ARBA00023054"/>
    </source>
</evidence>
<name>A0A667I0S4_LYNCA</name>
<dbReference type="GO" id="GO:0072393">
    <property type="term" value="P:microtubule anchoring at microtubule organizing center"/>
    <property type="evidence" value="ECO:0007669"/>
    <property type="project" value="TreeGrafter"/>
</dbReference>
<dbReference type="GO" id="GO:0005794">
    <property type="term" value="C:Golgi apparatus"/>
    <property type="evidence" value="ECO:0007669"/>
    <property type="project" value="TreeGrafter"/>
</dbReference>
<organism evidence="5 6">
    <name type="scientific">Lynx canadensis</name>
    <name type="common">Canada lynx</name>
    <name type="synonym">Felis canadensis</name>
    <dbReference type="NCBI Taxonomy" id="61383"/>
    <lineage>
        <taxon>Eukaryota</taxon>
        <taxon>Metazoa</taxon>
        <taxon>Chordata</taxon>
        <taxon>Craniata</taxon>
        <taxon>Vertebrata</taxon>
        <taxon>Euteleostomi</taxon>
        <taxon>Mammalia</taxon>
        <taxon>Eutheria</taxon>
        <taxon>Laurasiatheria</taxon>
        <taxon>Carnivora</taxon>
        <taxon>Feliformia</taxon>
        <taxon>Felidae</taxon>
        <taxon>Felinae</taxon>
        <taxon>Lynx</taxon>
    </lineage>
</organism>
<dbReference type="PANTHER" id="PTHR31233">
    <property type="entry name" value="BICAUDAL D FAMILY MEMBER"/>
    <property type="match status" value="1"/>
</dbReference>
<dbReference type="GO" id="GO:0048260">
    <property type="term" value="P:positive regulation of receptor-mediated endocytosis"/>
    <property type="evidence" value="ECO:0007669"/>
    <property type="project" value="TreeGrafter"/>
</dbReference>
<dbReference type="Ensembl" id="ENSLCNT00005029380.1">
    <property type="protein sequence ID" value="ENSLCNP00005026294.1"/>
    <property type="gene ID" value="ENSLCNG00005017024.1"/>
</dbReference>
<evidence type="ECO:0000313" key="6">
    <source>
        <dbReference type="Proteomes" id="UP000472241"/>
    </source>
</evidence>
<comment type="similarity">
    <text evidence="1">Belongs to the BicD family.</text>
</comment>
<evidence type="ECO:0000313" key="5">
    <source>
        <dbReference type="Ensembl" id="ENSLCNP00005026294.1"/>
    </source>
</evidence>
<dbReference type="InterPro" id="IPR018477">
    <property type="entry name" value="BICD"/>
</dbReference>
<evidence type="ECO:0000256" key="4">
    <source>
        <dbReference type="SAM" id="MobiDB-lite"/>
    </source>
</evidence>
<keyword evidence="6" id="KW-1185">Reference proteome</keyword>
<dbReference type="PANTHER" id="PTHR31233:SF3">
    <property type="entry name" value="PROTEIN BICAUDAL D HOMOLOG 1"/>
    <property type="match status" value="1"/>
</dbReference>
<dbReference type="Proteomes" id="UP000472241">
    <property type="component" value="Unplaced"/>
</dbReference>
<reference evidence="5" key="2">
    <citation type="submission" date="2025-09" db="UniProtKB">
        <authorList>
            <consortium name="Ensembl"/>
        </authorList>
    </citation>
    <scope>IDENTIFICATION</scope>
</reference>
<reference evidence="5" key="1">
    <citation type="submission" date="2025-08" db="UniProtKB">
        <authorList>
            <consortium name="Ensembl"/>
        </authorList>
    </citation>
    <scope>IDENTIFICATION</scope>
</reference>
<dbReference type="AlphaFoldDB" id="A0A667I0S4"/>
<dbReference type="GO" id="GO:0070840">
    <property type="term" value="F:dynein complex binding"/>
    <property type="evidence" value="ECO:0007669"/>
    <property type="project" value="InterPro"/>
</dbReference>
<accession>A0A667I0S4</accession>
<gene>
    <name evidence="5" type="primary">BICD1</name>
</gene>
<dbReference type="GO" id="GO:0070507">
    <property type="term" value="P:regulation of microtubule cytoskeleton organization"/>
    <property type="evidence" value="ECO:0007669"/>
    <property type="project" value="TreeGrafter"/>
</dbReference>
<evidence type="ECO:0000256" key="3">
    <source>
        <dbReference type="SAM" id="Coils"/>
    </source>
</evidence>
<protein>
    <submittedName>
        <fullName evidence="5">BICD cargo adaptor 1</fullName>
    </submittedName>
</protein>
<keyword evidence="2 3" id="KW-0175">Coiled coil</keyword>
<sequence>ISRSGAPRRPRPPQPRPCRTAAERTQGPAQRTHAAAAAASPLILSLRSPCCIPPQFLGLCSRCRRSSSQGIAPLRTFTQPHFSIFTLPSPRLHPSPPACLPSITPPRHPLLPPSAGAMAAEEVLQTVDHYKTEIERLTKELTETTHEKIQAAEYGLVVLEEKLTLKQQYDELEAEYDSLKQELEQLKELKNMVYDLSNELAFYLVRNMANTYTFSSKFHLWQSYFSDII</sequence>
<feature type="region of interest" description="Disordered" evidence="4">
    <location>
        <begin position="1"/>
        <end position="30"/>
    </location>
</feature>
<evidence type="ECO:0000256" key="1">
    <source>
        <dbReference type="ARBA" id="ARBA00010061"/>
    </source>
</evidence>
<feature type="coiled-coil region" evidence="3">
    <location>
        <begin position="120"/>
        <end position="199"/>
    </location>
</feature>
<feature type="compositionally biased region" description="Basic residues" evidence="4">
    <location>
        <begin position="1"/>
        <end position="11"/>
    </location>
</feature>
<dbReference type="SUPFAM" id="SSF144284">
    <property type="entry name" value="Sec2 N-terminal region"/>
    <property type="match status" value="1"/>
</dbReference>